<evidence type="ECO:0000313" key="5">
    <source>
        <dbReference type="EnsemblMetazoa" id="MESCA006729-PA"/>
    </source>
</evidence>
<evidence type="ECO:0000256" key="1">
    <source>
        <dbReference type="ARBA" id="ARBA00022438"/>
    </source>
</evidence>
<evidence type="ECO:0000256" key="2">
    <source>
        <dbReference type="ARBA" id="ARBA00022825"/>
    </source>
</evidence>
<feature type="domain" description="Peptidase S9 prolyl oligopeptidase catalytic" evidence="4">
    <location>
        <begin position="104"/>
        <end position="204"/>
    </location>
</feature>
<keyword evidence="1" id="KW-0031">Aminopeptidase</keyword>
<accession>T1GSR8</accession>
<dbReference type="Gene3D" id="2.140.10.30">
    <property type="entry name" value="Dipeptidylpeptidase IV, N-terminal domain"/>
    <property type="match status" value="1"/>
</dbReference>
<organism evidence="5 6">
    <name type="scientific">Megaselia scalaris</name>
    <name type="common">Humpbacked fly</name>
    <name type="synonym">Phora scalaris</name>
    <dbReference type="NCBI Taxonomy" id="36166"/>
    <lineage>
        <taxon>Eukaryota</taxon>
        <taxon>Metazoa</taxon>
        <taxon>Ecdysozoa</taxon>
        <taxon>Arthropoda</taxon>
        <taxon>Hexapoda</taxon>
        <taxon>Insecta</taxon>
        <taxon>Pterygota</taxon>
        <taxon>Neoptera</taxon>
        <taxon>Endopterygota</taxon>
        <taxon>Diptera</taxon>
        <taxon>Brachycera</taxon>
        <taxon>Muscomorpha</taxon>
        <taxon>Platypezoidea</taxon>
        <taxon>Phoridae</taxon>
        <taxon>Megaseliini</taxon>
        <taxon>Megaselia</taxon>
    </lineage>
</organism>
<dbReference type="GO" id="GO:0005886">
    <property type="term" value="C:plasma membrane"/>
    <property type="evidence" value="ECO:0007669"/>
    <property type="project" value="TreeGrafter"/>
</dbReference>
<dbReference type="EMBL" id="CAQQ02102184">
    <property type="status" value="NOT_ANNOTATED_CDS"/>
    <property type="molecule type" value="Genomic_DNA"/>
</dbReference>
<dbReference type="GO" id="GO:0006508">
    <property type="term" value="P:proteolysis"/>
    <property type="evidence" value="ECO:0007669"/>
    <property type="project" value="UniProtKB-KW"/>
</dbReference>
<dbReference type="STRING" id="36166.T1GSR8"/>
<dbReference type="HOGENOM" id="CLU_594878_0_0_1"/>
<dbReference type="InterPro" id="IPR029058">
    <property type="entry name" value="AB_hydrolase_fold"/>
</dbReference>
<keyword evidence="1" id="KW-0378">Hydrolase</keyword>
<dbReference type="GO" id="GO:0012505">
    <property type="term" value="C:endomembrane system"/>
    <property type="evidence" value="ECO:0007669"/>
    <property type="project" value="UniProtKB-SubCell"/>
</dbReference>
<dbReference type="SUPFAM" id="SSF53474">
    <property type="entry name" value="alpha/beta-Hydrolases"/>
    <property type="match status" value="2"/>
</dbReference>
<dbReference type="EMBL" id="CAQQ02102186">
    <property type="status" value="NOT_ANNOTATED_CDS"/>
    <property type="molecule type" value="Genomic_DNA"/>
</dbReference>
<keyword evidence="1" id="KW-0645">Protease</keyword>
<sequence>MTGAKWIGPNEISVVWLNRAQNISIVSLCKSPTYICVEIHKTSGDGRGWVDTVAVPHFSSNISSFITLSPLRDGLLGFYRHIVHVNIANKRELPLTHGRYEVQNTAYAERYLGFPNVTDNYRGYEEADLYNYVENLRDKQFILIQGTADDNVHLQQTMYLSKALTNKGVLYKSQIYPDESHSLLNVRRHLWRTLSVFFDDCFKKSMYESKSGLSNGGGGDRDMAGRASFKPLATAAIATDFVEIRTNVPEIDRINCLGPMVPTSSIYRLTLSKNNPMELVSVIQNNFALRNLMSQTALPQIKTFPVVISGGYNAQVRLFLPPVLREDEITRYPTILHTYGGPGMQLVTHKWSVDWIYYLSAAKDYIVIQIDGRGSGGQGYQLLHEVYRRIGTVEVSDQLEVIEYLRDNLHFIDGQRMGVWGWSYGGYTAAMALASSQAIFQCGASVSPLSTWRMYGKYII</sequence>
<dbReference type="EnsemblMetazoa" id="MESCA006729-RA">
    <property type="protein sequence ID" value="MESCA006729-PA"/>
    <property type="gene ID" value="MESCA006729"/>
</dbReference>
<keyword evidence="6" id="KW-1185">Reference proteome</keyword>
<dbReference type="PANTHER" id="PTHR11731">
    <property type="entry name" value="PROTEASE FAMILY S9B,C DIPEPTIDYL-PEPTIDASE IV-RELATED"/>
    <property type="match status" value="1"/>
</dbReference>
<dbReference type="Proteomes" id="UP000015102">
    <property type="component" value="Unassembled WGS sequence"/>
</dbReference>
<dbReference type="EMBL" id="CAQQ02102188">
    <property type="status" value="NOT_ANNOTATED_CDS"/>
    <property type="molecule type" value="Genomic_DNA"/>
</dbReference>
<dbReference type="PANTHER" id="PTHR11731:SF200">
    <property type="entry name" value="DIPEPTIDYL PEPTIDASE 10, ISOFORM B"/>
    <property type="match status" value="1"/>
</dbReference>
<dbReference type="GO" id="GO:0008239">
    <property type="term" value="F:dipeptidyl-peptidase activity"/>
    <property type="evidence" value="ECO:0007669"/>
    <property type="project" value="TreeGrafter"/>
</dbReference>
<protein>
    <recommendedName>
        <fullName evidence="4">Peptidase S9 prolyl oligopeptidase catalytic domain-containing protein</fullName>
    </recommendedName>
</protein>
<dbReference type="EMBL" id="CAQQ02102183">
    <property type="status" value="NOT_ANNOTATED_CDS"/>
    <property type="molecule type" value="Genomic_DNA"/>
</dbReference>
<keyword evidence="2" id="KW-0720">Serine protease</keyword>
<dbReference type="Pfam" id="PF00326">
    <property type="entry name" value="Peptidase_S9"/>
    <property type="match status" value="2"/>
</dbReference>
<dbReference type="EMBL" id="CAQQ02102187">
    <property type="status" value="NOT_ANNOTATED_CDS"/>
    <property type="molecule type" value="Genomic_DNA"/>
</dbReference>
<name>T1GSR8_MEGSC</name>
<dbReference type="OMA" id="WIGPNEI"/>
<evidence type="ECO:0000256" key="3">
    <source>
        <dbReference type="ARBA" id="ARBA00023180"/>
    </source>
</evidence>
<keyword evidence="3" id="KW-0325">Glycoprotein</keyword>
<dbReference type="EMBL" id="CAQQ02102185">
    <property type="status" value="NOT_ANNOTATED_CDS"/>
    <property type="molecule type" value="Genomic_DNA"/>
</dbReference>
<dbReference type="Gene3D" id="3.40.50.1820">
    <property type="entry name" value="alpha/beta hydrolase"/>
    <property type="match status" value="1"/>
</dbReference>
<reference evidence="5" key="2">
    <citation type="submission" date="2015-06" db="UniProtKB">
        <authorList>
            <consortium name="EnsemblMetazoa"/>
        </authorList>
    </citation>
    <scope>IDENTIFICATION</scope>
</reference>
<dbReference type="InterPro" id="IPR001375">
    <property type="entry name" value="Peptidase_S9_cat"/>
</dbReference>
<evidence type="ECO:0000259" key="4">
    <source>
        <dbReference type="Pfam" id="PF00326"/>
    </source>
</evidence>
<feature type="domain" description="Peptidase S9 prolyl oligopeptidase catalytic" evidence="4">
    <location>
        <begin position="351"/>
        <end position="456"/>
    </location>
</feature>
<proteinExistence type="predicted"/>
<reference evidence="6" key="1">
    <citation type="submission" date="2013-02" db="EMBL/GenBank/DDBJ databases">
        <authorList>
            <person name="Hughes D."/>
        </authorList>
    </citation>
    <scope>NUCLEOTIDE SEQUENCE</scope>
    <source>
        <strain>Durham</strain>
        <strain evidence="6">NC isolate 2 -- Noor lab</strain>
    </source>
</reference>
<dbReference type="AlphaFoldDB" id="T1GSR8"/>
<dbReference type="InterPro" id="IPR050278">
    <property type="entry name" value="Serine_Prot_S9B/DPPIV"/>
</dbReference>
<evidence type="ECO:0000313" key="6">
    <source>
        <dbReference type="Proteomes" id="UP000015102"/>
    </source>
</evidence>
<dbReference type="GO" id="GO:0008236">
    <property type="term" value="F:serine-type peptidase activity"/>
    <property type="evidence" value="ECO:0007669"/>
    <property type="project" value="UniProtKB-KW"/>
</dbReference>
<dbReference type="GO" id="GO:0004177">
    <property type="term" value="F:aminopeptidase activity"/>
    <property type="evidence" value="ECO:0007669"/>
    <property type="project" value="UniProtKB-KW"/>
</dbReference>